<keyword evidence="2" id="KW-1185">Reference proteome</keyword>
<evidence type="ECO:0000313" key="2">
    <source>
        <dbReference type="Proteomes" id="UP000076871"/>
    </source>
</evidence>
<accession>A0A165GB20</accession>
<sequence length="731" mass="81610">MRSRDADHPEIDILENAGPSRQAMRHGVSNNVYFHHVQDGLNVTSNKTTSSTALILDLCKGNTDTPELLSLTAVLPVVPSSLGSLETQLRTLLEYSRYLSDILITYPAALQSQIRRSMLSVLASGGHSAHVEMSLSTWPSGTDEATAVFHVAQQAATTHVLLLGSDGLETFDDRTKEILLLLEPFSTMMPLGPRGLIGNACVTPSETPQKADYLLPPFLLPTSLLPLEYFPAYTWKTLGERMSQTQPGLAGGLVVGSSNSSSAGCSQTVTSISEEVLPDIPMLADDYSLQPVESLGTTILNDTCVAEYDRIPLSGTFMLLLDSTADLRSFSSAACRLQTDGHEITTVVRSSESDLVGRGDFDVDDWHVPRVDISVITNDRPHSLERLLTSLSSARYFGDALNLRVNMEQTADPETLQVVNVFRWNYGQVFLHRRVIHGGLLPAVVESWYPHSNNSYGLILEDDVEVSPLFYAWIKMALLRYRYGQQEDRSSQLFGISLYQQKNLELRPDGRHPFNARNAFAAVGIANPNTPYLSQIPCSWGAVYFPEHWKEFHSYLSFRLSEYAWDTDQVVIPGARSNKWTRSWKKYFIELVYLRGYIMLYPNFDDYVSLSTNHLEIGSHVKNMSTEAYLRKKRMFLLPLMELPSPEQASGLLDLPNGRLPSWSSLPSLDLLGLPVDEKAMIQRGLARKAELTGCDEWVAERGIPSHDVWDLLCDSDQLFHHKFREGSTGQ</sequence>
<dbReference type="InterPro" id="IPR029044">
    <property type="entry name" value="Nucleotide-diphossugar_trans"/>
</dbReference>
<dbReference type="PANTHER" id="PTHR33604:SF3">
    <property type="entry name" value="OSJNBA0004B13.7 PROTEIN"/>
    <property type="match status" value="1"/>
</dbReference>
<gene>
    <name evidence="1" type="ORF">LAESUDRAFT_756294</name>
</gene>
<reference evidence="1 2" key="1">
    <citation type="journal article" date="2016" name="Mol. Biol. Evol.">
        <title>Comparative Genomics of Early-Diverging Mushroom-Forming Fungi Provides Insights into the Origins of Lignocellulose Decay Capabilities.</title>
        <authorList>
            <person name="Nagy L.G."/>
            <person name="Riley R."/>
            <person name="Tritt A."/>
            <person name="Adam C."/>
            <person name="Daum C."/>
            <person name="Floudas D."/>
            <person name="Sun H."/>
            <person name="Yadav J.S."/>
            <person name="Pangilinan J."/>
            <person name="Larsson K.H."/>
            <person name="Matsuura K."/>
            <person name="Barry K."/>
            <person name="Labutti K."/>
            <person name="Kuo R."/>
            <person name="Ohm R.A."/>
            <person name="Bhattacharya S.S."/>
            <person name="Shirouzu T."/>
            <person name="Yoshinaga Y."/>
            <person name="Martin F.M."/>
            <person name="Grigoriev I.V."/>
            <person name="Hibbett D.S."/>
        </authorList>
    </citation>
    <scope>NUCLEOTIDE SEQUENCE [LARGE SCALE GENOMIC DNA]</scope>
    <source>
        <strain evidence="1 2">93-53</strain>
    </source>
</reference>
<dbReference type="SUPFAM" id="SSF53448">
    <property type="entry name" value="Nucleotide-diphospho-sugar transferases"/>
    <property type="match status" value="1"/>
</dbReference>
<dbReference type="InParanoid" id="A0A165GB20"/>
<proteinExistence type="predicted"/>
<dbReference type="PANTHER" id="PTHR33604">
    <property type="entry name" value="OSJNBA0004B13.7 PROTEIN"/>
    <property type="match status" value="1"/>
</dbReference>
<protein>
    <recommendedName>
        <fullName evidence="3">Glycosyltransferase family 2 protein</fullName>
    </recommendedName>
</protein>
<dbReference type="RefSeq" id="XP_040767837.1">
    <property type="nucleotide sequence ID" value="XM_040912146.1"/>
</dbReference>
<dbReference type="Proteomes" id="UP000076871">
    <property type="component" value="Unassembled WGS sequence"/>
</dbReference>
<dbReference type="GeneID" id="63829174"/>
<organism evidence="1 2">
    <name type="scientific">Laetiporus sulphureus 93-53</name>
    <dbReference type="NCBI Taxonomy" id="1314785"/>
    <lineage>
        <taxon>Eukaryota</taxon>
        <taxon>Fungi</taxon>
        <taxon>Dikarya</taxon>
        <taxon>Basidiomycota</taxon>
        <taxon>Agaricomycotina</taxon>
        <taxon>Agaricomycetes</taxon>
        <taxon>Polyporales</taxon>
        <taxon>Laetiporus</taxon>
    </lineage>
</organism>
<dbReference type="EMBL" id="KV427610">
    <property type="protein sequence ID" value="KZT10097.1"/>
    <property type="molecule type" value="Genomic_DNA"/>
</dbReference>
<evidence type="ECO:0000313" key="1">
    <source>
        <dbReference type="EMBL" id="KZT10097.1"/>
    </source>
</evidence>
<evidence type="ECO:0008006" key="3">
    <source>
        <dbReference type="Google" id="ProtNLM"/>
    </source>
</evidence>
<dbReference type="AlphaFoldDB" id="A0A165GB20"/>
<name>A0A165GB20_9APHY</name>
<dbReference type="OrthoDB" id="2020070at2759"/>
<dbReference type="Gene3D" id="3.90.550.10">
    <property type="entry name" value="Spore Coat Polysaccharide Biosynthesis Protein SpsA, Chain A"/>
    <property type="match status" value="1"/>
</dbReference>
<dbReference type="STRING" id="1314785.A0A165GB20"/>